<protein>
    <submittedName>
        <fullName evidence="1">Uncharacterized protein</fullName>
    </submittedName>
</protein>
<organism evidence="1 2">
    <name type="scientific">Brevundimonas vitisensis</name>
    <dbReference type="NCBI Taxonomy" id="2800818"/>
    <lineage>
        <taxon>Bacteria</taxon>
        <taxon>Pseudomonadati</taxon>
        <taxon>Pseudomonadota</taxon>
        <taxon>Alphaproteobacteria</taxon>
        <taxon>Caulobacterales</taxon>
        <taxon>Caulobacteraceae</taxon>
        <taxon>Brevundimonas</taxon>
    </lineage>
</organism>
<name>A0ABX7BUA0_9CAUL</name>
<dbReference type="Proteomes" id="UP000595448">
    <property type="component" value="Chromosome"/>
</dbReference>
<reference evidence="1 2" key="1">
    <citation type="submission" date="2021-01" db="EMBL/GenBank/DDBJ databases">
        <title>Brevundimonas vitis sp. nov., an bacterium isolated from grape (Vitis vinifera).</title>
        <authorList>
            <person name="Jiang L."/>
            <person name="Lee J."/>
        </authorList>
    </citation>
    <scope>NUCLEOTIDE SEQUENCE [LARGE SCALE GENOMIC DNA]</scope>
    <source>
        <strain evidence="1 2">GRTSA-9</strain>
    </source>
</reference>
<keyword evidence="2" id="KW-1185">Reference proteome</keyword>
<evidence type="ECO:0000313" key="1">
    <source>
        <dbReference type="EMBL" id="QQQ19679.1"/>
    </source>
</evidence>
<gene>
    <name evidence="1" type="ORF">JIP62_06220</name>
</gene>
<sequence>MTALSAPRKIVKLAGVRRFPVPVTAGVTILQSALVMLDDGFARPARAGQGADDAAKAADALTHVSVGIALETVTGGAANGDVVVEVERDCFGFANSSAGDLITRADIGKSAFIVDDQTVAKTSANATRARAGVIEDVTSEAVWVSIGKANFA</sequence>
<dbReference type="RefSeq" id="WP_201104030.1">
    <property type="nucleotide sequence ID" value="NZ_CP067977.1"/>
</dbReference>
<accession>A0ABX7BUA0</accession>
<proteinExistence type="predicted"/>
<evidence type="ECO:0000313" key="2">
    <source>
        <dbReference type="Proteomes" id="UP000595448"/>
    </source>
</evidence>
<dbReference type="EMBL" id="CP067977">
    <property type="protein sequence ID" value="QQQ19679.1"/>
    <property type="molecule type" value="Genomic_DNA"/>
</dbReference>